<evidence type="ECO:0000313" key="1">
    <source>
        <dbReference type="EMBL" id="SOC47130.1"/>
    </source>
</evidence>
<dbReference type="AlphaFoldDB" id="A0A285UZ85"/>
<dbReference type="RefSeq" id="WP_097142867.1">
    <property type="nucleotide sequence ID" value="NZ_OBQD01000027.1"/>
</dbReference>
<accession>A0A285UZ85</accession>
<keyword evidence="2" id="KW-1185">Reference proteome</keyword>
<dbReference type="EMBL" id="OBQD01000027">
    <property type="protein sequence ID" value="SOC47130.1"/>
    <property type="molecule type" value="Genomic_DNA"/>
</dbReference>
<dbReference type="Proteomes" id="UP000219167">
    <property type="component" value="Unassembled WGS sequence"/>
</dbReference>
<reference evidence="1 2" key="1">
    <citation type="submission" date="2017-08" db="EMBL/GenBank/DDBJ databases">
        <authorList>
            <person name="de Groot N.N."/>
        </authorList>
    </citation>
    <scope>NUCLEOTIDE SEQUENCE [LARGE SCALE GENOMIC DNA]</scope>
    <source>
        <strain evidence="1 2">JC85</strain>
    </source>
</reference>
<evidence type="ECO:0000313" key="2">
    <source>
        <dbReference type="Proteomes" id="UP000219167"/>
    </source>
</evidence>
<name>A0A285UZ85_9HYPH</name>
<proteinExistence type="predicted"/>
<organism evidence="1 2">
    <name type="scientific">Rhizobium subbaraonis</name>
    <dbReference type="NCBI Taxonomy" id="908946"/>
    <lineage>
        <taxon>Bacteria</taxon>
        <taxon>Pseudomonadati</taxon>
        <taxon>Pseudomonadota</taxon>
        <taxon>Alphaproteobacteria</taxon>
        <taxon>Hyphomicrobiales</taxon>
        <taxon>Rhizobiaceae</taxon>
        <taxon>Rhizobium/Agrobacterium group</taxon>
        <taxon>Rhizobium</taxon>
    </lineage>
</organism>
<gene>
    <name evidence="1" type="ORF">SAMN05892877_12724</name>
</gene>
<sequence length="76" mass="8433">MTVILSPRSPDTPDRLVECEEALEASFQELVWGAVQAGWGEEEAATALAMLADHHVLAMEANRRTEASVKRARRKK</sequence>
<protein>
    <submittedName>
        <fullName evidence="1">Uncharacterized protein</fullName>
    </submittedName>
</protein>
<dbReference type="OrthoDB" id="7774794at2"/>